<protein>
    <recommendedName>
        <fullName evidence="4">Lipoprotein</fullName>
    </recommendedName>
</protein>
<evidence type="ECO:0000313" key="3">
    <source>
        <dbReference type="Proteomes" id="UP001230220"/>
    </source>
</evidence>
<keyword evidence="1" id="KW-0732">Signal</keyword>
<dbReference type="RefSeq" id="WP_307407689.1">
    <property type="nucleotide sequence ID" value="NZ_JAUSUR010000003.1"/>
</dbReference>
<sequence length="119" mass="13549">MKKLGILICLGFIIITSGCLASIQNDSKYTVNEIDAAKQVVEEEVDQMKETCNVDVVKLWIEEGDRDSNEIVVYSNLEVYEDSGKGCAFNPNSTYEEWLWMLARKDEKSPWVLQDSGYN</sequence>
<proteinExistence type="predicted"/>
<comment type="caution">
    <text evidence="2">The sequence shown here is derived from an EMBL/GenBank/DDBJ whole genome shotgun (WGS) entry which is preliminary data.</text>
</comment>
<dbReference type="PROSITE" id="PS51257">
    <property type="entry name" value="PROKAR_LIPOPROTEIN"/>
    <property type="match status" value="1"/>
</dbReference>
<reference evidence="2 3" key="1">
    <citation type="submission" date="2023-07" db="EMBL/GenBank/DDBJ databases">
        <title>Genomic Encyclopedia of Type Strains, Phase IV (KMG-IV): sequencing the most valuable type-strain genomes for metagenomic binning, comparative biology and taxonomic classification.</title>
        <authorList>
            <person name="Goeker M."/>
        </authorList>
    </citation>
    <scope>NUCLEOTIDE SEQUENCE [LARGE SCALE GENOMIC DNA]</scope>
    <source>
        <strain evidence="2 3">DSM 16784</strain>
    </source>
</reference>
<keyword evidence="3" id="KW-1185">Reference proteome</keyword>
<feature type="chain" id="PRO_5045723941" description="Lipoprotein" evidence="1">
    <location>
        <begin position="22"/>
        <end position="119"/>
    </location>
</feature>
<organism evidence="2 3">
    <name type="scientific">Breznakia pachnodae</name>
    <dbReference type="NCBI Taxonomy" id="265178"/>
    <lineage>
        <taxon>Bacteria</taxon>
        <taxon>Bacillati</taxon>
        <taxon>Bacillota</taxon>
        <taxon>Erysipelotrichia</taxon>
        <taxon>Erysipelotrichales</taxon>
        <taxon>Erysipelotrichaceae</taxon>
        <taxon>Breznakia</taxon>
    </lineage>
</organism>
<dbReference type="EMBL" id="JAUSUR010000003">
    <property type="protein sequence ID" value="MDQ0361180.1"/>
    <property type="molecule type" value="Genomic_DNA"/>
</dbReference>
<evidence type="ECO:0000256" key="1">
    <source>
        <dbReference type="SAM" id="SignalP"/>
    </source>
</evidence>
<accession>A0ABU0E2R8</accession>
<evidence type="ECO:0000313" key="2">
    <source>
        <dbReference type="EMBL" id="MDQ0361180.1"/>
    </source>
</evidence>
<feature type="signal peptide" evidence="1">
    <location>
        <begin position="1"/>
        <end position="21"/>
    </location>
</feature>
<gene>
    <name evidence="2" type="ORF">J2S15_001927</name>
</gene>
<dbReference type="Proteomes" id="UP001230220">
    <property type="component" value="Unassembled WGS sequence"/>
</dbReference>
<name>A0ABU0E2R8_9FIRM</name>
<evidence type="ECO:0008006" key="4">
    <source>
        <dbReference type="Google" id="ProtNLM"/>
    </source>
</evidence>